<dbReference type="Proteomes" id="UP001157109">
    <property type="component" value="Unassembled WGS sequence"/>
</dbReference>
<dbReference type="InterPro" id="IPR006311">
    <property type="entry name" value="TAT_signal"/>
</dbReference>
<feature type="compositionally biased region" description="Low complexity" evidence="1">
    <location>
        <begin position="158"/>
        <end position="168"/>
    </location>
</feature>
<comment type="caution">
    <text evidence="2">The sequence shown here is derived from an EMBL/GenBank/DDBJ whole genome shotgun (WGS) entry which is preliminary data.</text>
</comment>
<feature type="region of interest" description="Disordered" evidence="1">
    <location>
        <begin position="147"/>
        <end position="178"/>
    </location>
</feature>
<proteinExistence type="predicted"/>
<keyword evidence="3" id="KW-1185">Reference proteome</keyword>
<dbReference type="Gene3D" id="3.40.710.10">
    <property type="entry name" value="DD-peptidase/beta-lactamase superfamily"/>
    <property type="match status" value="1"/>
</dbReference>
<evidence type="ECO:0000313" key="2">
    <source>
        <dbReference type="EMBL" id="GMA18342.1"/>
    </source>
</evidence>
<name>A0ABQ6HIV3_9MICO</name>
<dbReference type="PROSITE" id="PS51318">
    <property type="entry name" value="TAT"/>
    <property type="match status" value="1"/>
</dbReference>
<sequence length="178" mass="18335">MRMTVDGVSETVSEAGQVERRAVLSGAVVLLGGALVAGAGPASAAGLTVRSQLDRAVRGAIGSRTSSTGLALVDARTGATYSFNGGWTNECGSIVKVLIVAAAIRRARSRGAFLDGTQQSWARRAIVVSDNAAAHALYRYAGVLPRSARPRPRSGWVRPRALPHRAAGGAPGPAPLIR</sequence>
<evidence type="ECO:0008006" key="4">
    <source>
        <dbReference type="Google" id="ProtNLM"/>
    </source>
</evidence>
<evidence type="ECO:0000256" key="1">
    <source>
        <dbReference type="SAM" id="MobiDB-lite"/>
    </source>
</evidence>
<protein>
    <recommendedName>
        <fullName evidence="4">Serine hydrolase</fullName>
    </recommendedName>
</protein>
<dbReference type="SUPFAM" id="SSF56601">
    <property type="entry name" value="beta-lactamase/transpeptidase-like"/>
    <property type="match status" value="1"/>
</dbReference>
<accession>A0ABQ6HIV3</accession>
<dbReference type="EMBL" id="BSUJ01000001">
    <property type="protein sequence ID" value="GMA18342.1"/>
    <property type="molecule type" value="Genomic_DNA"/>
</dbReference>
<gene>
    <name evidence="2" type="ORF">GCM10025862_03630</name>
</gene>
<dbReference type="InterPro" id="IPR012338">
    <property type="entry name" value="Beta-lactam/transpept-like"/>
</dbReference>
<reference evidence="3" key="1">
    <citation type="journal article" date="2019" name="Int. J. Syst. Evol. Microbiol.">
        <title>The Global Catalogue of Microorganisms (GCM) 10K type strain sequencing project: providing services to taxonomists for standard genome sequencing and annotation.</title>
        <authorList>
            <consortium name="The Broad Institute Genomics Platform"/>
            <consortium name="The Broad Institute Genome Sequencing Center for Infectious Disease"/>
            <person name="Wu L."/>
            <person name="Ma J."/>
        </authorList>
    </citation>
    <scope>NUCLEOTIDE SEQUENCE [LARGE SCALE GENOMIC DNA]</scope>
    <source>
        <strain evidence="3">NBRC 105830</strain>
    </source>
</reference>
<evidence type="ECO:0000313" key="3">
    <source>
        <dbReference type="Proteomes" id="UP001157109"/>
    </source>
</evidence>
<organism evidence="2 3">
    <name type="scientific">Arsenicicoccus piscis</name>
    <dbReference type="NCBI Taxonomy" id="673954"/>
    <lineage>
        <taxon>Bacteria</taxon>
        <taxon>Bacillati</taxon>
        <taxon>Actinomycetota</taxon>
        <taxon>Actinomycetes</taxon>
        <taxon>Micrococcales</taxon>
        <taxon>Intrasporangiaceae</taxon>
        <taxon>Arsenicicoccus</taxon>
    </lineage>
</organism>